<dbReference type="SUPFAM" id="SSF53756">
    <property type="entry name" value="UDP-Glycosyltransferase/glycogen phosphorylase"/>
    <property type="match status" value="1"/>
</dbReference>
<dbReference type="RefSeq" id="WP_382382027.1">
    <property type="nucleotide sequence ID" value="NZ_JBHMEZ010000003.1"/>
</dbReference>
<evidence type="ECO:0000313" key="4">
    <source>
        <dbReference type="Proteomes" id="UP001589605"/>
    </source>
</evidence>
<dbReference type="PANTHER" id="PTHR46401:SF2">
    <property type="entry name" value="GLYCOSYLTRANSFERASE WBBK-RELATED"/>
    <property type="match status" value="1"/>
</dbReference>
<dbReference type="PANTHER" id="PTHR46401">
    <property type="entry name" value="GLYCOSYLTRANSFERASE WBBK-RELATED"/>
    <property type="match status" value="1"/>
</dbReference>
<protein>
    <submittedName>
        <fullName evidence="3">Glycosyltransferase family 4 protein</fullName>
        <ecNumber evidence="3">2.4.-.-</ecNumber>
    </submittedName>
</protein>
<name>A0ABV5F099_9FLAO</name>
<keyword evidence="4" id="KW-1185">Reference proteome</keyword>
<dbReference type="EC" id="2.4.-.-" evidence="3"/>
<feature type="domain" description="Glycosyl transferase family 1" evidence="2">
    <location>
        <begin position="199"/>
        <end position="342"/>
    </location>
</feature>
<dbReference type="InterPro" id="IPR001296">
    <property type="entry name" value="Glyco_trans_1"/>
</dbReference>
<dbReference type="Pfam" id="PF00534">
    <property type="entry name" value="Glycos_transf_1"/>
    <property type="match status" value="1"/>
</dbReference>
<dbReference type="Gene3D" id="3.40.50.2000">
    <property type="entry name" value="Glycogen Phosphorylase B"/>
    <property type="match status" value="2"/>
</dbReference>
<keyword evidence="3" id="KW-0328">Glycosyltransferase</keyword>
<keyword evidence="1 3" id="KW-0808">Transferase</keyword>
<proteinExistence type="predicted"/>
<evidence type="ECO:0000256" key="1">
    <source>
        <dbReference type="ARBA" id="ARBA00022679"/>
    </source>
</evidence>
<evidence type="ECO:0000259" key="2">
    <source>
        <dbReference type="Pfam" id="PF00534"/>
    </source>
</evidence>
<comment type="caution">
    <text evidence="3">The sequence shown here is derived from an EMBL/GenBank/DDBJ whole genome shotgun (WGS) entry which is preliminary data.</text>
</comment>
<gene>
    <name evidence="3" type="ORF">ACFFVB_07125</name>
</gene>
<reference evidence="3 4" key="1">
    <citation type="submission" date="2024-09" db="EMBL/GenBank/DDBJ databases">
        <authorList>
            <person name="Sun Q."/>
            <person name="Mori K."/>
        </authorList>
    </citation>
    <scope>NUCLEOTIDE SEQUENCE [LARGE SCALE GENOMIC DNA]</scope>
    <source>
        <strain evidence="3 4">CECT 8286</strain>
    </source>
</reference>
<dbReference type="CDD" id="cd03801">
    <property type="entry name" value="GT4_PimA-like"/>
    <property type="match status" value="1"/>
</dbReference>
<dbReference type="GO" id="GO:0016757">
    <property type="term" value="F:glycosyltransferase activity"/>
    <property type="evidence" value="ECO:0007669"/>
    <property type="project" value="UniProtKB-KW"/>
</dbReference>
<evidence type="ECO:0000313" key="3">
    <source>
        <dbReference type="EMBL" id="MFB9052851.1"/>
    </source>
</evidence>
<dbReference type="Proteomes" id="UP001589605">
    <property type="component" value="Unassembled WGS sequence"/>
</dbReference>
<organism evidence="3 4">
    <name type="scientific">Formosa undariae</name>
    <dbReference type="NCBI Taxonomy" id="1325436"/>
    <lineage>
        <taxon>Bacteria</taxon>
        <taxon>Pseudomonadati</taxon>
        <taxon>Bacteroidota</taxon>
        <taxon>Flavobacteriia</taxon>
        <taxon>Flavobacteriales</taxon>
        <taxon>Flavobacteriaceae</taxon>
        <taxon>Formosa</taxon>
    </lineage>
</organism>
<dbReference type="EMBL" id="JBHMEZ010000003">
    <property type="protein sequence ID" value="MFB9052851.1"/>
    <property type="molecule type" value="Genomic_DNA"/>
</dbReference>
<sequence>MTNQVQTIFICQFPMPFDKIASWTTMYNYLLKKHNPFDYIICPKPNKKANSDYVYLRDISLIDRIKNKVDNRSLYSNYIEALKAVINKDKKYIIHIVDNSGVVLPIHSFLSDNFERKNFYIQYYYQGFNPIYSSVKGQNFIYALNEIFFLTGLSYKAFLGYYSDFTPKARVLYNGTDSDKFKIVDNTIKVDLRTQFKIHGKMVFIWCSQDRPKKGLDFILDVWKKLYSKYSDKIVLFVVGVNREIELEGVINVGRVPNHELPKYYQMSDVYLFPSLWKEGFGIVLAEAIKCGCYVIASKQGGIPEVLQFGKLGKLIENPNFEEEWLQAIEHVINDKTLLLELKNDNNILNNLYDINDWSNKINSFITEAKESIL</sequence>
<accession>A0ABV5F099</accession>